<reference evidence="1" key="1">
    <citation type="submission" date="2019-12" db="EMBL/GenBank/DDBJ databases">
        <title>Mitochondrial genomes of Hemiarma marina and Leucocryptos marina revised the evolution of cytochrome c maturation in Cryptista.</title>
        <authorList>
            <person name="Nishimura Y."/>
            <person name="Kume K."/>
            <person name="Sonehara K."/>
            <person name="Tanifuji G."/>
            <person name="Shiratori T."/>
            <person name="Ishida K."/>
            <person name="Hashimoto T."/>
            <person name="Inagaki Y."/>
            <person name="Ohkuma M."/>
        </authorList>
    </citation>
    <scope>NUCLEOTIDE SEQUENCE</scope>
    <source>
        <strain evidence="1">NIES-1335</strain>
    </source>
</reference>
<dbReference type="GO" id="GO:0003735">
    <property type="term" value="F:structural constituent of ribosome"/>
    <property type="evidence" value="ECO:0007669"/>
    <property type="project" value="InterPro"/>
</dbReference>
<dbReference type="EMBL" id="LC515368">
    <property type="protein sequence ID" value="BBQ05405.1"/>
    <property type="molecule type" value="Genomic_DNA"/>
</dbReference>
<dbReference type="GO" id="GO:0019843">
    <property type="term" value="F:rRNA binding"/>
    <property type="evidence" value="ECO:0007669"/>
    <property type="project" value="InterPro"/>
</dbReference>
<dbReference type="InterPro" id="IPR036789">
    <property type="entry name" value="Ribosomal_uL6-like_a/b-dom_sf"/>
</dbReference>
<gene>
    <name evidence="1" type="primary">rpl6</name>
</gene>
<keyword evidence="1" id="KW-0689">Ribosomal protein</keyword>
<dbReference type="GO" id="GO:0005840">
    <property type="term" value="C:ribosome"/>
    <property type="evidence" value="ECO:0007669"/>
    <property type="project" value="UniProtKB-KW"/>
</dbReference>
<name>A0A679EKA4_LEUMA</name>
<sequence>MTSFFLSKNLFVDSNIFFKLDKKNNTLCFISSFGKVEFCMYDTSCFVIKEGQKLSFFYIFSEYEKRIKKRLILSKKKKLGSLIVFFKQLLFRLSQPNFCSITLIGMGYRSQVENGNNTLSLHLGFSHRIDLQRPNNVRFFVRKIQRHHEIFFYCSTLCESKNLGSTIIRFRPVSPYTGKGLVWTGAPILRKEGKGQFKR</sequence>
<dbReference type="RefSeq" id="YP_009730075.1">
    <property type="nucleotide sequence ID" value="NC_045933.1"/>
</dbReference>
<dbReference type="SUPFAM" id="SSF56053">
    <property type="entry name" value="Ribosomal protein L6"/>
    <property type="match status" value="1"/>
</dbReference>
<dbReference type="Gene3D" id="3.90.930.12">
    <property type="entry name" value="Ribosomal protein L6, alpha-beta domain"/>
    <property type="match status" value="1"/>
</dbReference>
<accession>A0A679EKA4</accession>
<proteinExistence type="predicted"/>
<dbReference type="GO" id="GO:0006412">
    <property type="term" value="P:translation"/>
    <property type="evidence" value="ECO:0007669"/>
    <property type="project" value="InterPro"/>
</dbReference>
<keyword evidence="1" id="KW-0687">Ribonucleoprotein</keyword>
<organism evidence="1">
    <name type="scientific">Leucocryptos marina</name>
    <name type="common">Marine flagellate</name>
    <name type="synonym">Bodo marinus</name>
    <dbReference type="NCBI Taxonomy" id="299206"/>
    <lineage>
        <taxon>Eukaryota</taxon>
        <taxon>Cryptophyceae</taxon>
        <taxon>Kathablepharidacea</taxon>
        <taxon>Katablepharidaceae</taxon>
        <taxon>Leucocryptos</taxon>
    </lineage>
</organism>
<dbReference type="GeneID" id="43959847"/>
<evidence type="ECO:0000313" key="1">
    <source>
        <dbReference type="EMBL" id="BBQ05405.1"/>
    </source>
</evidence>
<protein>
    <submittedName>
        <fullName evidence="1">50S ribosomal protein L6</fullName>
    </submittedName>
</protein>
<dbReference type="AlphaFoldDB" id="A0A679EKA4"/>
<geneLocation type="mitochondrion" evidence="1"/>
<keyword evidence="1" id="KW-0496">Mitochondrion</keyword>